<keyword evidence="2" id="KW-1185">Reference proteome</keyword>
<dbReference type="Proteomes" id="UP000479710">
    <property type="component" value="Unassembled WGS sequence"/>
</dbReference>
<reference evidence="1 2" key="1">
    <citation type="submission" date="2019-11" db="EMBL/GenBank/DDBJ databases">
        <title>Whole genome sequence of Oryza granulata.</title>
        <authorList>
            <person name="Li W."/>
        </authorList>
    </citation>
    <scope>NUCLEOTIDE SEQUENCE [LARGE SCALE GENOMIC DNA]</scope>
    <source>
        <strain evidence="2">cv. Menghai</strain>
        <tissue evidence="1">Leaf</tissue>
    </source>
</reference>
<dbReference type="SUPFAM" id="SSF56112">
    <property type="entry name" value="Protein kinase-like (PK-like)"/>
    <property type="match status" value="1"/>
</dbReference>
<dbReference type="EMBL" id="SPHZ02000007">
    <property type="protein sequence ID" value="KAF0908298.1"/>
    <property type="molecule type" value="Genomic_DNA"/>
</dbReference>
<protein>
    <recommendedName>
        <fullName evidence="3">Protein kinase domain-containing protein</fullName>
    </recommendedName>
</protein>
<evidence type="ECO:0000313" key="2">
    <source>
        <dbReference type="Proteomes" id="UP000479710"/>
    </source>
</evidence>
<organism evidence="1 2">
    <name type="scientific">Oryza meyeriana var. granulata</name>
    <dbReference type="NCBI Taxonomy" id="110450"/>
    <lineage>
        <taxon>Eukaryota</taxon>
        <taxon>Viridiplantae</taxon>
        <taxon>Streptophyta</taxon>
        <taxon>Embryophyta</taxon>
        <taxon>Tracheophyta</taxon>
        <taxon>Spermatophyta</taxon>
        <taxon>Magnoliopsida</taxon>
        <taxon>Liliopsida</taxon>
        <taxon>Poales</taxon>
        <taxon>Poaceae</taxon>
        <taxon>BOP clade</taxon>
        <taxon>Oryzoideae</taxon>
        <taxon>Oryzeae</taxon>
        <taxon>Oryzinae</taxon>
        <taxon>Oryza</taxon>
        <taxon>Oryza meyeriana</taxon>
    </lineage>
</organism>
<name>A0A6G1D6D5_9ORYZ</name>
<proteinExistence type="predicted"/>
<dbReference type="OrthoDB" id="4062651at2759"/>
<dbReference type="InterPro" id="IPR011009">
    <property type="entry name" value="Kinase-like_dom_sf"/>
</dbReference>
<sequence>MSNAAPDAYLFDRRRDLPYFHEECEHKIVRYDIKPGNVLLNGGLTPSRFTPKLGGRLGPAREGVNHADTHVSVSACPIFLAFRHT</sequence>
<evidence type="ECO:0000313" key="1">
    <source>
        <dbReference type="EMBL" id="KAF0908298.1"/>
    </source>
</evidence>
<accession>A0A6G1D6D5</accession>
<evidence type="ECO:0008006" key="3">
    <source>
        <dbReference type="Google" id="ProtNLM"/>
    </source>
</evidence>
<comment type="caution">
    <text evidence="1">The sequence shown here is derived from an EMBL/GenBank/DDBJ whole genome shotgun (WGS) entry which is preliminary data.</text>
</comment>
<gene>
    <name evidence="1" type="ORF">E2562_024712</name>
</gene>
<dbReference type="AlphaFoldDB" id="A0A6G1D6D5"/>